<name>A0A8R7QHZ3_TRIUA</name>
<feature type="region of interest" description="Disordered" evidence="1">
    <location>
        <begin position="71"/>
        <end position="139"/>
    </location>
</feature>
<proteinExistence type="predicted"/>
<reference evidence="2" key="2">
    <citation type="submission" date="2018-03" db="EMBL/GenBank/DDBJ databases">
        <title>The Triticum urartu genome reveals the dynamic nature of wheat genome evolution.</title>
        <authorList>
            <person name="Ling H."/>
            <person name="Ma B."/>
            <person name="Shi X."/>
            <person name="Liu H."/>
            <person name="Dong L."/>
            <person name="Sun H."/>
            <person name="Cao Y."/>
            <person name="Gao Q."/>
            <person name="Zheng S."/>
            <person name="Li Y."/>
            <person name="Yu Y."/>
            <person name="Du H."/>
            <person name="Qi M."/>
            <person name="Li Y."/>
            <person name="Yu H."/>
            <person name="Cui Y."/>
            <person name="Wang N."/>
            <person name="Chen C."/>
            <person name="Wu H."/>
            <person name="Zhao Y."/>
            <person name="Zhang J."/>
            <person name="Li Y."/>
            <person name="Zhou W."/>
            <person name="Zhang B."/>
            <person name="Hu W."/>
            <person name="Eijk M."/>
            <person name="Tang J."/>
            <person name="Witsenboer H."/>
            <person name="Zhao S."/>
            <person name="Li Z."/>
            <person name="Zhang A."/>
            <person name="Wang D."/>
            <person name="Liang C."/>
        </authorList>
    </citation>
    <scope>NUCLEOTIDE SEQUENCE [LARGE SCALE GENOMIC DNA]</scope>
    <source>
        <strain evidence="2">cv. G1812</strain>
    </source>
</reference>
<protein>
    <submittedName>
        <fullName evidence="2">Uncharacterized protein</fullName>
    </submittedName>
</protein>
<evidence type="ECO:0000313" key="2">
    <source>
        <dbReference type="EnsemblPlants" id="TuG1812G0500005257.01.T01"/>
    </source>
</evidence>
<organism evidence="2 3">
    <name type="scientific">Triticum urartu</name>
    <name type="common">Red wild einkorn</name>
    <name type="synonym">Crithodium urartu</name>
    <dbReference type="NCBI Taxonomy" id="4572"/>
    <lineage>
        <taxon>Eukaryota</taxon>
        <taxon>Viridiplantae</taxon>
        <taxon>Streptophyta</taxon>
        <taxon>Embryophyta</taxon>
        <taxon>Tracheophyta</taxon>
        <taxon>Spermatophyta</taxon>
        <taxon>Magnoliopsida</taxon>
        <taxon>Liliopsida</taxon>
        <taxon>Poales</taxon>
        <taxon>Poaceae</taxon>
        <taxon>BOP clade</taxon>
        <taxon>Pooideae</taxon>
        <taxon>Triticodae</taxon>
        <taxon>Triticeae</taxon>
        <taxon>Triticinae</taxon>
        <taxon>Triticum</taxon>
    </lineage>
</organism>
<reference evidence="3" key="1">
    <citation type="journal article" date="2013" name="Nature">
        <title>Draft genome of the wheat A-genome progenitor Triticum urartu.</title>
        <authorList>
            <person name="Ling H.Q."/>
            <person name="Zhao S."/>
            <person name="Liu D."/>
            <person name="Wang J."/>
            <person name="Sun H."/>
            <person name="Zhang C."/>
            <person name="Fan H."/>
            <person name="Li D."/>
            <person name="Dong L."/>
            <person name="Tao Y."/>
            <person name="Gao C."/>
            <person name="Wu H."/>
            <person name="Li Y."/>
            <person name="Cui Y."/>
            <person name="Guo X."/>
            <person name="Zheng S."/>
            <person name="Wang B."/>
            <person name="Yu K."/>
            <person name="Liang Q."/>
            <person name="Yang W."/>
            <person name="Lou X."/>
            <person name="Chen J."/>
            <person name="Feng M."/>
            <person name="Jian J."/>
            <person name="Zhang X."/>
            <person name="Luo G."/>
            <person name="Jiang Y."/>
            <person name="Liu J."/>
            <person name="Wang Z."/>
            <person name="Sha Y."/>
            <person name="Zhang B."/>
            <person name="Wu H."/>
            <person name="Tang D."/>
            <person name="Shen Q."/>
            <person name="Xue P."/>
            <person name="Zou S."/>
            <person name="Wang X."/>
            <person name="Liu X."/>
            <person name="Wang F."/>
            <person name="Yang Y."/>
            <person name="An X."/>
            <person name="Dong Z."/>
            <person name="Zhang K."/>
            <person name="Zhang X."/>
            <person name="Luo M.C."/>
            <person name="Dvorak J."/>
            <person name="Tong Y."/>
            <person name="Wang J."/>
            <person name="Yang H."/>
            <person name="Li Z."/>
            <person name="Wang D."/>
            <person name="Zhang A."/>
            <person name="Wang J."/>
        </authorList>
    </citation>
    <scope>NUCLEOTIDE SEQUENCE</scope>
    <source>
        <strain evidence="3">cv. G1812</strain>
    </source>
</reference>
<feature type="compositionally biased region" description="Acidic residues" evidence="1">
    <location>
        <begin position="81"/>
        <end position="96"/>
    </location>
</feature>
<feature type="compositionally biased region" description="Basic residues" evidence="1">
    <location>
        <begin position="115"/>
        <end position="127"/>
    </location>
</feature>
<feature type="region of interest" description="Disordered" evidence="1">
    <location>
        <begin position="1"/>
        <end position="44"/>
    </location>
</feature>
<evidence type="ECO:0000313" key="3">
    <source>
        <dbReference type="Proteomes" id="UP000015106"/>
    </source>
</evidence>
<accession>A0A8R7QHZ3</accession>
<dbReference type="AlphaFoldDB" id="A0A8R7QHZ3"/>
<evidence type="ECO:0000256" key="1">
    <source>
        <dbReference type="SAM" id="MobiDB-lite"/>
    </source>
</evidence>
<dbReference type="Proteomes" id="UP000015106">
    <property type="component" value="Chromosome 5"/>
</dbReference>
<reference evidence="2" key="3">
    <citation type="submission" date="2022-06" db="UniProtKB">
        <authorList>
            <consortium name="EnsemblPlants"/>
        </authorList>
    </citation>
    <scope>IDENTIFICATION</scope>
</reference>
<feature type="compositionally biased region" description="Gly residues" evidence="1">
    <location>
        <begin position="10"/>
        <end position="26"/>
    </location>
</feature>
<sequence length="139" mass="15921">QPGTEKESESGGGGEGGRGWVGGRGGSSSQLRPNPTPQRPHRACHFWPADRRREIFLVWFGFRSDLWWEERREEKRSENGAGEDADEADREPDEPAGDLLQAPRRPAEEGLRALRPLRRRGRPRRLLPPRQALRIRQLQ</sequence>
<dbReference type="Gramene" id="TuG1812G0500005257.01.T01">
    <property type="protein sequence ID" value="TuG1812G0500005257.01.T01"/>
    <property type="gene ID" value="TuG1812G0500005257.01"/>
</dbReference>
<keyword evidence="3" id="KW-1185">Reference proteome</keyword>
<dbReference type="EnsemblPlants" id="TuG1812G0500005257.01.T01">
    <property type="protein sequence ID" value="TuG1812G0500005257.01.T01"/>
    <property type="gene ID" value="TuG1812G0500005257.01"/>
</dbReference>
<feature type="compositionally biased region" description="Low complexity" evidence="1">
    <location>
        <begin position="128"/>
        <end position="139"/>
    </location>
</feature>